<feature type="signal peptide" evidence="1">
    <location>
        <begin position="1"/>
        <end position="20"/>
    </location>
</feature>
<dbReference type="GeneID" id="85379983"/>
<sequence length="163" mass="17514">MKFSSVIISIISLTVGTAIANPARLENRQKAPGVGDPNAHVRLGVRTLNVTSGTGSMLKLTKLDIVMPRGRPARSVAVATTTECASLRITPQSCAGRSAVGSWVVVGGWWGSLRHVVVGVIGFEEEEEEEEERYRGVVCIVRWCSEVGGFRSTGPGMLDERSF</sequence>
<dbReference type="RefSeq" id="XP_060344869.1">
    <property type="nucleotide sequence ID" value="XM_060496084.1"/>
</dbReference>
<dbReference type="Proteomes" id="UP001241169">
    <property type="component" value="Unassembled WGS sequence"/>
</dbReference>
<evidence type="ECO:0000256" key="1">
    <source>
        <dbReference type="SAM" id="SignalP"/>
    </source>
</evidence>
<proteinExistence type="predicted"/>
<keyword evidence="3" id="KW-1185">Reference proteome</keyword>
<name>A0ABQ9S890_9PEZI</name>
<feature type="chain" id="PRO_5047012334" evidence="1">
    <location>
        <begin position="21"/>
        <end position="163"/>
    </location>
</feature>
<dbReference type="EMBL" id="MOPA01000010">
    <property type="protein sequence ID" value="KAK1529514.1"/>
    <property type="molecule type" value="Genomic_DNA"/>
</dbReference>
<evidence type="ECO:0000313" key="3">
    <source>
        <dbReference type="Proteomes" id="UP001241169"/>
    </source>
</evidence>
<gene>
    <name evidence="2" type="ORF">CPAR01_11826</name>
</gene>
<keyword evidence="1" id="KW-0732">Signal</keyword>
<protein>
    <submittedName>
        <fullName evidence="2">Uncharacterized protein</fullName>
    </submittedName>
</protein>
<reference evidence="2 3" key="1">
    <citation type="submission" date="2016-10" db="EMBL/GenBank/DDBJ databases">
        <title>The genome sequence of Colletotrichum fioriniae PJ7.</title>
        <authorList>
            <person name="Baroncelli R."/>
        </authorList>
    </citation>
    <scope>NUCLEOTIDE SEQUENCE [LARGE SCALE GENOMIC DNA]</scope>
    <source>
        <strain evidence="2 3">IMI 384185</strain>
    </source>
</reference>
<accession>A0ABQ9S890</accession>
<comment type="caution">
    <text evidence="2">The sequence shown here is derived from an EMBL/GenBank/DDBJ whole genome shotgun (WGS) entry which is preliminary data.</text>
</comment>
<evidence type="ECO:0000313" key="2">
    <source>
        <dbReference type="EMBL" id="KAK1529514.1"/>
    </source>
</evidence>
<organism evidence="2 3">
    <name type="scientific">Colletotrichum paranaense</name>
    <dbReference type="NCBI Taxonomy" id="1914294"/>
    <lineage>
        <taxon>Eukaryota</taxon>
        <taxon>Fungi</taxon>
        <taxon>Dikarya</taxon>
        <taxon>Ascomycota</taxon>
        <taxon>Pezizomycotina</taxon>
        <taxon>Sordariomycetes</taxon>
        <taxon>Hypocreomycetidae</taxon>
        <taxon>Glomerellales</taxon>
        <taxon>Glomerellaceae</taxon>
        <taxon>Colletotrichum</taxon>
        <taxon>Colletotrichum acutatum species complex</taxon>
    </lineage>
</organism>